<proteinExistence type="predicted"/>
<protein>
    <submittedName>
        <fullName evidence="1">Uncharacterized protein</fullName>
    </submittedName>
</protein>
<dbReference type="Proteomes" id="UP001156670">
    <property type="component" value="Unassembled WGS sequence"/>
</dbReference>
<reference evidence="2" key="1">
    <citation type="journal article" date="2019" name="Int. J. Syst. Evol. Microbiol.">
        <title>The Global Catalogue of Microorganisms (GCM) 10K type strain sequencing project: providing services to taxonomists for standard genome sequencing and annotation.</title>
        <authorList>
            <consortium name="The Broad Institute Genomics Platform"/>
            <consortium name="The Broad Institute Genome Sequencing Center for Infectious Disease"/>
            <person name="Wu L."/>
            <person name="Ma J."/>
        </authorList>
    </citation>
    <scope>NUCLEOTIDE SEQUENCE [LARGE SCALE GENOMIC DNA]</scope>
    <source>
        <strain evidence="2">NBRC 111980</strain>
    </source>
</reference>
<comment type="caution">
    <text evidence="1">The sequence shown here is derived from an EMBL/GenBank/DDBJ whole genome shotgun (WGS) entry which is preliminary data.</text>
</comment>
<name>A0ABQ5XVA9_9GAMM</name>
<sequence length="65" mass="7135">MRLGDIKMESFNKSQSPKEVAAFKDPSTVKVRIYINDAGRVIIDPFIASTTLIGIECGPLEPLRG</sequence>
<evidence type="ECO:0000313" key="2">
    <source>
        <dbReference type="Proteomes" id="UP001156670"/>
    </source>
</evidence>
<organism evidence="1 2">
    <name type="scientific">Dyella acidisoli</name>
    <dbReference type="NCBI Taxonomy" id="1867834"/>
    <lineage>
        <taxon>Bacteria</taxon>
        <taxon>Pseudomonadati</taxon>
        <taxon>Pseudomonadota</taxon>
        <taxon>Gammaproteobacteria</taxon>
        <taxon>Lysobacterales</taxon>
        <taxon>Rhodanobacteraceae</taxon>
        <taxon>Dyella</taxon>
    </lineage>
</organism>
<gene>
    <name evidence="1" type="ORF">GCM10007901_33830</name>
</gene>
<keyword evidence="2" id="KW-1185">Reference proteome</keyword>
<evidence type="ECO:0000313" key="1">
    <source>
        <dbReference type="EMBL" id="GLQ94431.1"/>
    </source>
</evidence>
<accession>A0ABQ5XVA9</accession>
<dbReference type="EMBL" id="BSOB01000046">
    <property type="protein sequence ID" value="GLQ94431.1"/>
    <property type="molecule type" value="Genomic_DNA"/>
</dbReference>